<accession>A0AAN9IQH8</accession>
<evidence type="ECO:0000313" key="2">
    <source>
        <dbReference type="EMBL" id="KAK7284400.1"/>
    </source>
</evidence>
<dbReference type="SUPFAM" id="SSF81383">
    <property type="entry name" value="F-box domain"/>
    <property type="match status" value="1"/>
</dbReference>
<proteinExistence type="predicted"/>
<name>A0AAN9IQH8_CLITE</name>
<feature type="domain" description="F-box" evidence="1">
    <location>
        <begin position="4"/>
        <end position="50"/>
    </location>
</feature>
<organism evidence="2 3">
    <name type="scientific">Clitoria ternatea</name>
    <name type="common">Butterfly pea</name>
    <dbReference type="NCBI Taxonomy" id="43366"/>
    <lineage>
        <taxon>Eukaryota</taxon>
        <taxon>Viridiplantae</taxon>
        <taxon>Streptophyta</taxon>
        <taxon>Embryophyta</taxon>
        <taxon>Tracheophyta</taxon>
        <taxon>Spermatophyta</taxon>
        <taxon>Magnoliopsida</taxon>
        <taxon>eudicotyledons</taxon>
        <taxon>Gunneridae</taxon>
        <taxon>Pentapetalae</taxon>
        <taxon>rosids</taxon>
        <taxon>fabids</taxon>
        <taxon>Fabales</taxon>
        <taxon>Fabaceae</taxon>
        <taxon>Papilionoideae</taxon>
        <taxon>50 kb inversion clade</taxon>
        <taxon>NPAAA clade</taxon>
        <taxon>indigoferoid/millettioid clade</taxon>
        <taxon>Phaseoleae</taxon>
        <taxon>Clitoria</taxon>
    </lineage>
</organism>
<evidence type="ECO:0000313" key="3">
    <source>
        <dbReference type="Proteomes" id="UP001359559"/>
    </source>
</evidence>
<gene>
    <name evidence="2" type="ORF">RJT34_19145</name>
</gene>
<dbReference type="Gene3D" id="1.20.1280.50">
    <property type="match status" value="1"/>
</dbReference>
<dbReference type="InterPro" id="IPR036047">
    <property type="entry name" value="F-box-like_dom_sf"/>
</dbReference>
<dbReference type="PANTHER" id="PTHR32278">
    <property type="entry name" value="F-BOX DOMAIN-CONTAINING PROTEIN"/>
    <property type="match status" value="1"/>
</dbReference>
<keyword evidence="3" id="KW-1185">Reference proteome</keyword>
<dbReference type="EMBL" id="JAYKXN010000005">
    <property type="protein sequence ID" value="KAK7284400.1"/>
    <property type="molecule type" value="Genomic_DNA"/>
</dbReference>
<dbReference type="Proteomes" id="UP001359559">
    <property type="component" value="Unassembled WGS sequence"/>
</dbReference>
<dbReference type="PROSITE" id="PS50181">
    <property type="entry name" value="FBOX"/>
    <property type="match status" value="1"/>
</dbReference>
<dbReference type="Pfam" id="PF00646">
    <property type="entry name" value="F-box"/>
    <property type="match status" value="1"/>
</dbReference>
<protein>
    <recommendedName>
        <fullName evidence="1">F-box domain-containing protein</fullName>
    </recommendedName>
</protein>
<reference evidence="2 3" key="1">
    <citation type="submission" date="2024-01" db="EMBL/GenBank/DDBJ databases">
        <title>The genomes of 5 underutilized Papilionoideae crops provide insights into root nodulation and disease resistance.</title>
        <authorList>
            <person name="Yuan L."/>
        </authorList>
    </citation>
    <scope>NUCLEOTIDE SEQUENCE [LARGE SCALE GENOMIC DNA]</scope>
    <source>
        <strain evidence="2">LY-2023</strain>
        <tissue evidence="2">Leaf</tissue>
    </source>
</reference>
<dbReference type="SMART" id="SM00256">
    <property type="entry name" value="FBOX"/>
    <property type="match status" value="1"/>
</dbReference>
<sequence length="295" mass="33354">MASWSNIESLPEDCVSRILSCVSPPEACTFSLVSSTLRSAADSDIVWKTFLPSDYEDIVSRAIHPSTLQFSSYKQLFFALCHPLLLDGGNKSFELDKYSGKKSYILSARELSIAWSSDPMIWAWKPVPESRFPEVVELRTVSWLEIEGRIKTGILTPNTLYGAYLIMNVSQRAYGLDFAPSEVSVAVGEKVHRRRACLGQKDDKKRAMESLFYGNRREVLLMEEEEGEGIWVPRKRDDGWMEIEMGEFLSGEGDEEIKMSLKEVGYQLKGGLVLEGIQVRPKTCVSPKLCYLKNK</sequence>
<dbReference type="InterPro" id="IPR001810">
    <property type="entry name" value="F-box_dom"/>
</dbReference>
<dbReference type="PANTHER" id="PTHR32278:SF15">
    <property type="entry name" value="F-BOX PROTEIN PP2-B13-RELATED"/>
    <property type="match status" value="1"/>
</dbReference>
<dbReference type="Pfam" id="PF14299">
    <property type="entry name" value="PP2"/>
    <property type="match status" value="1"/>
</dbReference>
<dbReference type="AlphaFoldDB" id="A0AAN9IQH8"/>
<evidence type="ECO:0000259" key="1">
    <source>
        <dbReference type="PROSITE" id="PS50181"/>
    </source>
</evidence>
<dbReference type="CDD" id="cd22162">
    <property type="entry name" value="F-box_AtSKIP3-like"/>
    <property type="match status" value="1"/>
</dbReference>
<dbReference type="InterPro" id="IPR025886">
    <property type="entry name" value="PP2-like"/>
</dbReference>
<comment type="caution">
    <text evidence="2">The sequence shown here is derived from an EMBL/GenBank/DDBJ whole genome shotgun (WGS) entry which is preliminary data.</text>
</comment>